<dbReference type="AlphaFoldDB" id="A0A1I5WBZ2"/>
<reference evidence="2 3" key="1">
    <citation type="submission" date="2016-10" db="EMBL/GenBank/DDBJ databases">
        <authorList>
            <person name="de Groot N.N."/>
        </authorList>
    </citation>
    <scope>NUCLEOTIDE SEQUENCE [LARGE SCALE GENOMIC DNA]</scope>
    <source>
        <strain evidence="2 3">DSM 28286</strain>
    </source>
</reference>
<sequence>MKPLKSFLFLVCVFATITTFAQTQKFLSIQYSDKVSLQTALIRINNKPATYNDLLKIQDSSVLKVEVYSKKAALEYVDKDEAKNGLVLVTLHKKHFPAFAERKDSAAFVIGENGDTIFCSSLKHAGINGDTTDTEWNKFLLHSLNAQVPADNSAPPGIYNVDIMFTVNLDSSVSNLNMLEDPGYGTGSEVRRLMNKSPVWTPGSCDGQPVRFHERQRIVFVVTEQ</sequence>
<dbReference type="EMBL" id="FOXQ01000006">
    <property type="protein sequence ID" value="SFQ17243.1"/>
    <property type="molecule type" value="Genomic_DNA"/>
</dbReference>
<proteinExistence type="predicted"/>
<accession>A0A1I5WBZ2</accession>
<feature type="chain" id="PRO_5011756930" description="TonB protein C-terminal" evidence="1">
    <location>
        <begin position="22"/>
        <end position="225"/>
    </location>
</feature>
<feature type="signal peptide" evidence="1">
    <location>
        <begin position="1"/>
        <end position="21"/>
    </location>
</feature>
<dbReference type="OrthoDB" id="1039448at2"/>
<evidence type="ECO:0008006" key="4">
    <source>
        <dbReference type="Google" id="ProtNLM"/>
    </source>
</evidence>
<evidence type="ECO:0000313" key="3">
    <source>
        <dbReference type="Proteomes" id="UP000199031"/>
    </source>
</evidence>
<name>A0A1I5WBZ2_9BACT</name>
<keyword evidence="1" id="KW-0732">Signal</keyword>
<organism evidence="2 3">
    <name type="scientific">Parafilimonas terrae</name>
    <dbReference type="NCBI Taxonomy" id="1465490"/>
    <lineage>
        <taxon>Bacteria</taxon>
        <taxon>Pseudomonadati</taxon>
        <taxon>Bacteroidota</taxon>
        <taxon>Chitinophagia</taxon>
        <taxon>Chitinophagales</taxon>
        <taxon>Chitinophagaceae</taxon>
        <taxon>Parafilimonas</taxon>
    </lineage>
</organism>
<protein>
    <recommendedName>
        <fullName evidence="4">TonB protein C-terminal</fullName>
    </recommendedName>
</protein>
<evidence type="ECO:0000256" key="1">
    <source>
        <dbReference type="SAM" id="SignalP"/>
    </source>
</evidence>
<evidence type="ECO:0000313" key="2">
    <source>
        <dbReference type="EMBL" id="SFQ17243.1"/>
    </source>
</evidence>
<gene>
    <name evidence="2" type="ORF">SAMN05444277_10685</name>
</gene>
<dbReference type="Proteomes" id="UP000199031">
    <property type="component" value="Unassembled WGS sequence"/>
</dbReference>
<dbReference type="RefSeq" id="WP_090658364.1">
    <property type="nucleotide sequence ID" value="NZ_FOXQ01000006.1"/>
</dbReference>
<keyword evidence="3" id="KW-1185">Reference proteome</keyword>